<evidence type="ECO:0000313" key="6">
    <source>
        <dbReference type="EMBL" id="RDX75121.1"/>
    </source>
</evidence>
<comment type="similarity">
    <text evidence="2 3">Belongs to the small heat shock protein (HSP20) family.</text>
</comment>
<dbReference type="Proteomes" id="UP000257109">
    <property type="component" value="Unassembled WGS sequence"/>
</dbReference>
<dbReference type="AlphaFoldDB" id="A0A371FA08"/>
<evidence type="ECO:0000256" key="1">
    <source>
        <dbReference type="ARBA" id="ARBA00023016"/>
    </source>
</evidence>
<feature type="compositionally biased region" description="Basic residues" evidence="4">
    <location>
        <begin position="18"/>
        <end position="27"/>
    </location>
</feature>
<proteinExistence type="inferred from homology"/>
<evidence type="ECO:0000256" key="2">
    <source>
        <dbReference type="PROSITE-ProRule" id="PRU00285"/>
    </source>
</evidence>
<evidence type="ECO:0000256" key="4">
    <source>
        <dbReference type="SAM" id="MobiDB-lite"/>
    </source>
</evidence>
<protein>
    <submittedName>
        <fullName evidence="6">18.5 kDa class I heat shock protein</fullName>
    </submittedName>
</protein>
<keyword evidence="1 6" id="KW-0346">Stress response</keyword>
<evidence type="ECO:0000313" key="7">
    <source>
        <dbReference type="Proteomes" id="UP000257109"/>
    </source>
</evidence>
<dbReference type="SUPFAM" id="SSF49764">
    <property type="entry name" value="HSP20-like chaperones"/>
    <property type="match status" value="1"/>
</dbReference>
<evidence type="ECO:0000256" key="3">
    <source>
        <dbReference type="RuleBase" id="RU003616"/>
    </source>
</evidence>
<sequence length="176" mass="19970">MRIYLVSPIPVSKGEDRKRRRNSSRTFRKGEGEGEGRGFNLSLDFWDPNSLALWDPFVDFSLPPPISNFFPGLGMGFGSSVNTRVDWRETPRAHVWKVVLPGFSNEDVLVELKDERVLQVSVESGNFMSRFKIPDNGNLEQLKANMRHGVLLITVPKYHQPSANRNVRVVEIASTD</sequence>
<dbReference type="STRING" id="157652.A0A371FA08"/>
<dbReference type="InterPro" id="IPR008978">
    <property type="entry name" value="HSP20-like_chaperone"/>
</dbReference>
<comment type="caution">
    <text evidence="6">The sequence shown here is derived from an EMBL/GenBank/DDBJ whole genome shotgun (WGS) entry which is preliminary data.</text>
</comment>
<dbReference type="Gene3D" id="2.60.40.790">
    <property type="match status" value="1"/>
</dbReference>
<dbReference type="PANTHER" id="PTHR11527">
    <property type="entry name" value="HEAT-SHOCK PROTEIN 20 FAMILY MEMBER"/>
    <property type="match status" value="1"/>
</dbReference>
<feature type="region of interest" description="Disordered" evidence="4">
    <location>
        <begin position="14"/>
        <end position="35"/>
    </location>
</feature>
<accession>A0A371FA08</accession>
<reference evidence="6" key="1">
    <citation type="submission" date="2018-05" db="EMBL/GenBank/DDBJ databases">
        <title>Draft genome of Mucuna pruriens seed.</title>
        <authorList>
            <person name="Nnadi N.E."/>
            <person name="Vos R."/>
            <person name="Hasami M.H."/>
            <person name="Devisetty U.K."/>
            <person name="Aguiy J.C."/>
        </authorList>
    </citation>
    <scope>NUCLEOTIDE SEQUENCE [LARGE SCALE GENOMIC DNA]</scope>
    <source>
        <strain evidence="6">JCA_2017</strain>
    </source>
</reference>
<dbReference type="InterPro" id="IPR002068">
    <property type="entry name" value="A-crystallin/Hsp20_dom"/>
</dbReference>
<dbReference type="Pfam" id="PF00011">
    <property type="entry name" value="HSP20"/>
    <property type="match status" value="1"/>
</dbReference>
<evidence type="ECO:0000259" key="5">
    <source>
        <dbReference type="PROSITE" id="PS01031"/>
    </source>
</evidence>
<dbReference type="EMBL" id="QJKJ01009939">
    <property type="protein sequence ID" value="RDX75121.1"/>
    <property type="molecule type" value="Genomic_DNA"/>
</dbReference>
<dbReference type="FunFam" id="2.60.40.790:FF:000095">
    <property type="entry name" value="18.5 kDa class I heat shock protein"/>
    <property type="match status" value="1"/>
</dbReference>
<keyword evidence="7" id="KW-1185">Reference proteome</keyword>
<organism evidence="6 7">
    <name type="scientific">Mucuna pruriens</name>
    <name type="common">Velvet bean</name>
    <name type="synonym">Dolichos pruriens</name>
    <dbReference type="NCBI Taxonomy" id="157652"/>
    <lineage>
        <taxon>Eukaryota</taxon>
        <taxon>Viridiplantae</taxon>
        <taxon>Streptophyta</taxon>
        <taxon>Embryophyta</taxon>
        <taxon>Tracheophyta</taxon>
        <taxon>Spermatophyta</taxon>
        <taxon>Magnoliopsida</taxon>
        <taxon>eudicotyledons</taxon>
        <taxon>Gunneridae</taxon>
        <taxon>Pentapetalae</taxon>
        <taxon>rosids</taxon>
        <taxon>fabids</taxon>
        <taxon>Fabales</taxon>
        <taxon>Fabaceae</taxon>
        <taxon>Papilionoideae</taxon>
        <taxon>50 kb inversion clade</taxon>
        <taxon>NPAAA clade</taxon>
        <taxon>indigoferoid/millettioid clade</taxon>
        <taxon>Phaseoleae</taxon>
        <taxon>Mucuna</taxon>
    </lineage>
</organism>
<dbReference type="PROSITE" id="PS01031">
    <property type="entry name" value="SHSP"/>
    <property type="match status" value="1"/>
</dbReference>
<dbReference type="OrthoDB" id="1431247at2759"/>
<gene>
    <name evidence="6" type="primary">HSP18.5-C</name>
    <name evidence="6" type="ORF">CR513_45040</name>
</gene>
<dbReference type="InterPro" id="IPR031107">
    <property type="entry name" value="Small_HSP"/>
</dbReference>
<name>A0A371FA08_MUCPR</name>
<feature type="non-terminal residue" evidence="6">
    <location>
        <position position="1"/>
    </location>
</feature>
<feature type="domain" description="SHSP" evidence="5">
    <location>
        <begin position="76"/>
        <end position="173"/>
    </location>
</feature>